<evidence type="ECO:0000313" key="3">
    <source>
        <dbReference type="Proteomes" id="UP001180020"/>
    </source>
</evidence>
<organism evidence="2 3">
    <name type="scientific">Acorus calamus</name>
    <name type="common">Sweet flag</name>
    <dbReference type="NCBI Taxonomy" id="4465"/>
    <lineage>
        <taxon>Eukaryota</taxon>
        <taxon>Viridiplantae</taxon>
        <taxon>Streptophyta</taxon>
        <taxon>Embryophyta</taxon>
        <taxon>Tracheophyta</taxon>
        <taxon>Spermatophyta</taxon>
        <taxon>Magnoliopsida</taxon>
        <taxon>Liliopsida</taxon>
        <taxon>Acoraceae</taxon>
        <taxon>Acorus</taxon>
    </lineage>
</organism>
<proteinExistence type="predicted"/>
<name>A0AAV9D1E6_ACOCL</name>
<feature type="compositionally biased region" description="Basic residues" evidence="1">
    <location>
        <begin position="32"/>
        <end position="41"/>
    </location>
</feature>
<gene>
    <name evidence="2" type="ORF">QJS10_CPA16g00539</name>
</gene>
<dbReference type="AlphaFoldDB" id="A0AAV9D1E6"/>
<feature type="region of interest" description="Disordered" evidence="1">
    <location>
        <begin position="30"/>
        <end position="49"/>
    </location>
</feature>
<evidence type="ECO:0000256" key="1">
    <source>
        <dbReference type="SAM" id="MobiDB-lite"/>
    </source>
</evidence>
<reference evidence="2" key="2">
    <citation type="submission" date="2023-06" db="EMBL/GenBank/DDBJ databases">
        <authorList>
            <person name="Ma L."/>
            <person name="Liu K.-W."/>
            <person name="Li Z."/>
            <person name="Hsiao Y.-Y."/>
            <person name="Qi Y."/>
            <person name="Fu T."/>
            <person name="Tang G."/>
            <person name="Zhang D."/>
            <person name="Sun W.-H."/>
            <person name="Liu D.-K."/>
            <person name="Li Y."/>
            <person name="Chen G.-Z."/>
            <person name="Liu X.-D."/>
            <person name="Liao X.-Y."/>
            <person name="Jiang Y.-T."/>
            <person name="Yu X."/>
            <person name="Hao Y."/>
            <person name="Huang J."/>
            <person name="Zhao X.-W."/>
            <person name="Ke S."/>
            <person name="Chen Y.-Y."/>
            <person name="Wu W.-L."/>
            <person name="Hsu J.-L."/>
            <person name="Lin Y.-F."/>
            <person name="Huang M.-D."/>
            <person name="Li C.-Y."/>
            <person name="Huang L."/>
            <person name="Wang Z.-W."/>
            <person name="Zhao X."/>
            <person name="Zhong W.-Y."/>
            <person name="Peng D.-H."/>
            <person name="Ahmad S."/>
            <person name="Lan S."/>
            <person name="Zhang J.-S."/>
            <person name="Tsai W.-C."/>
            <person name="Van De Peer Y."/>
            <person name="Liu Z.-J."/>
        </authorList>
    </citation>
    <scope>NUCLEOTIDE SEQUENCE</scope>
    <source>
        <strain evidence="2">CP</strain>
        <tissue evidence="2">Leaves</tissue>
    </source>
</reference>
<protein>
    <submittedName>
        <fullName evidence="2">Uncharacterized protein</fullName>
    </submittedName>
</protein>
<dbReference type="EMBL" id="JAUJYO010000016">
    <property type="protein sequence ID" value="KAK1295040.1"/>
    <property type="molecule type" value="Genomic_DNA"/>
</dbReference>
<sequence>MVTGVNRNCAGNVKLVRFSLEEHYCIPTMRKSSSRQRKTRGPTRCLGMHGLPEGERIAVPLNELRQPVDEEGCALSQF</sequence>
<dbReference type="Proteomes" id="UP001180020">
    <property type="component" value="Unassembled WGS sequence"/>
</dbReference>
<comment type="caution">
    <text evidence="2">The sequence shown here is derived from an EMBL/GenBank/DDBJ whole genome shotgun (WGS) entry which is preliminary data.</text>
</comment>
<accession>A0AAV9D1E6</accession>
<keyword evidence="3" id="KW-1185">Reference proteome</keyword>
<evidence type="ECO:0000313" key="2">
    <source>
        <dbReference type="EMBL" id="KAK1295040.1"/>
    </source>
</evidence>
<reference evidence="2" key="1">
    <citation type="journal article" date="2023" name="Nat. Commun.">
        <title>Diploid and tetraploid genomes of Acorus and the evolution of monocots.</title>
        <authorList>
            <person name="Ma L."/>
            <person name="Liu K.W."/>
            <person name="Li Z."/>
            <person name="Hsiao Y.Y."/>
            <person name="Qi Y."/>
            <person name="Fu T."/>
            <person name="Tang G.D."/>
            <person name="Zhang D."/>
            <person name="Sun W.H."/>
            <person name="Liu D.K."/>
            <person name="Li Y."/>
            <person name="Chen G.Z."/>
            <person name="Liu X.D."/>
            <person name="Liao X.Y."/>
            <person name="Jiang Y.T."/>
            <person name="Yu X."/>
            <person name="Hao Y."/>
            <person name="Huang J."/>
            <person name="Zhao X.W."/>
            <person name="Ke S."/>
            <person name="Chen Y.Y."/>
            <person name="Wu W.L."/>
            <person name="Hsu J.L."/>
            <person name="Lin Y.F."/>
            <person name="Huang M.D."/>
            <person name="Li C.Y."/>
            <person name="Huang L."/>
            <person name="Wang Z.W."/>
            <person name="Zhao X."/>
            <person name="Zhong W.Y."/>
            <person name="Peng D.H."/>
            <person name="Ahmad S."/>
            <person name="Lan S."/>
            <person name="Zhang J.S."/>
            <person name="Tsai W.C."/>
            <person name="Van de Peer Y."/>
            <person name="Liu Z.J."/>
        </authorList>
    </citation>
    <scope>NUCLEOTIDE SEQUENCE</scope>
    <source>
        <strain evidence="2">CP</strain>
    </source>
</reference>